<organism evidence="1 2">
    <name type="scientific">Vitis vinifera</name>
    <name type="common">Grape</name>
    <dbReference type="NCBI Taxonomy" id="29760"/>
    <lineage>
        <taxon>Eukaryota</taxon>
        <taxon>Viridiplantae</taxon>
        <taxon>Streptophyta</taxon>
        <taxon>Embryophyta</taxon>
        <taxon>Tracheophyta</taxon>
        <taxon>Spermatophyta</taxon>
        <taxon>Magnoliopsida</taxon>
        <taxon>eudicotyledons</taxon>
        <taxon>Gunneridae</taxon>
        <taxon>Pentapetalae</taxon>
        <taxon>rosids</taxon>
        <taxon>Vitales</taxon>
        <taxon>Vitaceae</taxon>
        <taxon>Viteae</taxon>
        <taxon>Vitis</taxon>
    </lineage>
</organism>
<name>A0A438KL48_VITVI</name>
<evidence type="ECO:0008006" key="3">
    <source>
        <dbReference type="Google" id="ProtNLM"/>
    </source>
</evidence>
<dbReference type="PANTHER" id="PTHR36617">
    <property type="entry name" value="PROTEIN, PUTATIVE-RELATED"/>
    <property type="match status" value="1"/>
</dbReference>
<gene>
    <name evidence="1" type="ORF">CK203_001045</name>
</gene>
<proteinExistence type="predicted"/>
<sequence>MVPARGGGMLPVTYLGMPLGAPPKALATWDVVEERERIKFWQDEWCGDVPLKDSFPSLFSFAASKELWVNDGQVVESGPIFWNSCFLRHFQDWEVNNVEELLWKLYVLGRSIRDDDKMVWKTSKRRVALVKSFYSTLKLEGEVSFPSKIVWGS</sequence>
<dbReference type="PANTHER" id="PTHR36617:SF15">
    <property type="entry name" value="REVERSE TRANSCRIPTASE ZINC-BINDING DOMAIN-CONTAINING PROTEIN"/>
    <property type="match status" value="1"/>
</dbReference>
<accession>A0A438KL48</accession>
<evidence type="ECO:0000313" key="2">
    <source>
        <dbReference type="Proteomes" id="UP000288805"/>
    </source>
</evidence>
<evidence type="ECO:0000313" key="1">
    <source>
        <dbReference type="EMBL" id="RVX21940.1"/>
    </source>
</evidence>
<protein>
    <recommendedName>
        <fullName evidence="3">Reverse transcriptase zinc-binding domain-containing protein</fullName>
    </recommendedName>
</protein>
<dbReference type="Proteomes" id="UP000288805">
    <property type="component" value="Unassembled WGS sequence"/>
</dbReference>
<comment type="caution">
    <text evidence="1">The sequence shown here is derived from an EMBL/GenBank/DDBJ whole genome shotgun (WGS) entry which is preliminary data.</text>
</comment>
<dbReference type="AlphaFoldDB" id="A0A438KL48"/>
<reference evidence="1 2" key="1">
    <citation type="journal article" date="2018" name="PLoS Genet.">
        <title>Population sequencing reveals clonal diversity and ancestral inbreeding in the grapevine cultivar Chardonnay.</title>
        <authorList>
            <person name="Roach M.J."/>
            <person name="Johnson D.L."/>
            <person name="Bohlmann J."/>
            <person name="van Vuuren H.J."/>
            <person name="Jones S.J."/>
            <person name="Pretorius I.S."/>
            <person name="Schmidt S.A."/>
            <person name="Borneman A.R."/>
        </authorList>
    </citation>
    <scope>NUCLEOTIDE SEQUENCE [LARGE SCALE GENOMIC DNA]</scope>
    <source>
        <strain evidence="2">cv. Chardonnay</strain>
        <tissue evidence="1">Leaf</tissue>
    </source>
</reference>
<dbReference type="EMBL" id="QGNW01000004">
    <property type="protein sequence ID" value="RVX21940.1"/>
    <property type="molecule type" value="Genomic_DNA"/>
</dbReference>